<dbReference type="EMBL" id="MU858131">
    <property type="protein sequence ID" value="KAK4212264.1"/>
    <property type="molecule type" value="Genomic_DNA"/>
</dbReference>
<protein>
    <submittedName>
        <fullName evidence="1">Uncharacterized protein</fullName>
    </submittedName>
</protein>
<dbReference type="Proteomes" id="UP001301769">
    <property type="component" value="Unassembled WGS sequence"/>
</dbReference>
<evidence type="ECO:0000313" key="1">
    <source>
        <dbReference type="EMBL" id="KAK4212264.1"/>
    </source>
</evidence>
<name>A0AAN6Y499_9PEZI</name>
<dbReference type="AlphaFoldDB" id="A0AAN6Y499"/>
<gene>
    <name evidence="1" type="ORF">QBC37DRAFT_288360</name>
</gene>
<accession>A0AAN6Y499</accession>
<feature type="non-terminal residue" evidence="1">
    <location>
        <position position="310"/>
    </location>
</feature>
<organism evidence="1 2">
    <name type="scientific">Rhypophila decipiens</name>
    <dbReference type="NCBI Taxonomy" id="261697"/>
    <lineage>
        <taxon>Eukaryota</taxon>
        <taxon>Fungi</taxon>
        <taxon>Dikarya</taxon>
        <taxon>Ascomycota</taxon>
        <taxon>Pezizomycotina</taxon>
        <taxon>Sordariomycetes</taxon>
        <taxon>Sordariomycetidae</taxon>
        <taxon>Sordariales</taxon>
        <taxon>Naviculisporaceae</taxon>
        <taxon>Rhypophila</taxon>
    </lineage>
</organism>
<sequence length="310" mass="35459">MDKTDVDDWSSENFVTIRWDARRDNDSRPTPQRLCKLDFPSRKQTANNILSLLHDMDPAEFGYQLTPEYFSTTFNPNDFGIIDLIEQALLPTWSSAEETVTHAKKPPGRSIEAYLWQLRVHCSTQTRNSDPRHEDMIKEKDLEDTTWRGQFGRLVVTLPFKAFTGGKLTIHPPNGRVPYQEPIVYDTWGASPPPGQRPVINWAAYHVGCNPTVSPVRSGYRISLVYNLFPVQGMSQMGSQPTTSRILDLTKLPVYQYLKALLSDEMAWDKKGGYIGFMMTHAYPHNTKQGHDIGFIPENSLRGLDFQMYQ</sequence>
<keyword evidence="2" id="KW-1185">Reference proteome</keyword>
<comment type="caution">
    <text evidence="1">The sequence shown here is derived from an EMBL/GenBank/DDBJ whole genome shotgun (WGS) entry which is preliminary data.</text>
</comment>
<proteinExistence type="predicted"/>
<reference evidence="1" key="1">
    <citation type="journal article" date="2023" name="Mol. Phylogenet. Evol.">
        <title>Genome-scale phylogeny and comparative genomics of the fungal order Sordariales.</title>
        <authorList>
            <person name="Hensen N."/>
            <person name="Bonometti L."/>
            <person name="Westerberg I."/>
            <person name="Brannstrom I.O."/>
            <person name="Guillou S."/>
            <person name="Cros-Aarteil S."/>
            <person name="Calhoun S."/>
            <person name="Haridas S."/>
            <person name="Kuo A."/>
            <person name="Mondo S."/>
            <person name="Pangilinan J."/>
            <person name="Riley R."/>
            <person name="LaButti K."/>
            <person name="Andreopoulos B."/>
            <person name="Lipzen A."/>
            <person name="Chen C."/>
            <person name="Yan M."/>
            <person name="Daum C."/>
            <person name="Ng V."/>
            <person name="Clum A."/>
            <person name="Steindorff A."/>
            <person name="Ohm R.A."/>
            <person name="Martin F."/>
            <person name="Silar P."/>
            <person name="Natvig D.O."/>
            <person name="Lalanne C."/>
            <person name="Gautier V."/>
            <person name="Ament-Velasquez S.L."/>
            <person name="Kruys A."/>
            <person name="Hutchinson M.I."/>
            <person name="Powell A.J."/>
            <person name="Barry K."/>
            <person name="Miller A.N."/>
            <person name="Grigoriev I.V."/>
            <person name="Debuchy R."/>
            <person name="Gladieux P."/>
            <person name="Hiltunen Thoren M."/>
            <person name="Johannesson H."/>
        </authorList>
    </citation>
    <scope>NUCLEOTIDE SEQUENCE</scope>
    <source>
        <strain evidence="1">PSN293</strain>
    </source>
</reference>
<evidence type="ECO:0000313" key="2">
    <source>
        <dbReference type="Proteomes" id="UP001301769"/>
    </source>
</evidence>
<reference evidence="1" key="2">
    <citation type="submission" date="2023-05" db="EMBL/GenBank/DDBJ databases">
        <authorList>
            <consortium name="Lawrence Berkeley National Laboratory"/>
            <person name="Steindorff A."/>
            <person name="Hensen N."/>
            <person name="Bonometti L."/>
            <person name="Westerberg I."/>
            <person name="Brannstrom I.O."/>
            <person name="Guillou S."/>
            <person name="Cros-Aarteil S."/>
            <person name="Calhoun S."/>
            <person name="Haridas S."/>
            <person name="Kuo A."/>
            <person name="Mondo S."/>
            <person name="Pangilinan J."/>
            <person name="Riley R."/>
            <person name="Labutti K."/>
            <person name="Andreopoulos B."/>
            <person name="Lipzen A."/>
            <person name="Chen C."/>
            <person name="Yanf M."/>
            <person name="Daum C."/>
            <person name="Ng V."/>
            <person name="Clum A."/>
            <person name="Ohm R."/>
            <person name="Martin F."/>
            <person name="Silar P."/>
            <person name="Natvig D."/>
            <person name="Lalanne C."/>
            <person name="Gautier V."/>
            <person name="Ament-Velasquez S.L."/>
            <person name="Kruys A."/>
            <person name="Hutchinson M.I."/>
            <person name="Powell A.J."/>
            <person name="Barry K."/>
            <person name="Miller A.N."/>
            <person name="Grigoriev I.V."/>
            <person name="Debuchy R."/>
            <person name="Gladieux P."/>
            <person name="Thoren M.H."/>
            <person name="Johannesson H."/>
        </authorList>
    </citation>
    <scope>NUCLEOTIDE SEQUENCE</scope>
    <source>
        <strain evidence="1">PSN293</strain>
    </source>
</reference>